<proteinExistence type="predicted"/>
<dbReference type="RefSeq" id="WP_022638629.1">
    <property type="nucleotide sequence ID" value="NZ_AUTE01000043.1"/>
</dbReference>
<protein>
    <submittedName>
        <fullName evidence="1">Uncharacterized protein</fullName>
    </submittedName>
</protein>
<sequence length="101" mass="11234">MITRVMVQLIKLDRLAYPIEVQADDALNHSGLLKPNDVVLVGWPDNDMVQVGIVSQNPVPAKQLLENAPTIVSRIEWPSKALRELVAKFKIDQLMGANYDG</sequence>
<comment type="caution">
    <text evidence="1">The sequence shown here is derived from an EMBL/GenBank/DDBJ whole genome shotgun (WGS) entry which is preliminary data.</text>
</comment>
<reference evidence="1 2" key="1">
    <citation type="submission" date="2015-10" db="EMBL/GenBank/DDBJ databases">
        <title>Resequencing of Lactobacillus plantarum WJL strain genome.</title>
        <authorList>
            <person name="Martino M.E."/>
        </authorList>
    </citation>
    <scope>NUCLEOTIDE SEQUENCE [LARGE SCALE GENOMIC DNA]</scope>
    <source>
        <strain evidence="1 2">WJL</strain>
    </source>
</reference>
<name>A0A837P5M8_LACPN</name>
<evidence type="ECO:0000313" key="1">
    <source>
        <dbReference type="EMBL" id="KPN44561.1"/>
    </source>
</evidence>
<dbReference type="EMBL" id="LKLZ01000002">
    <property type="protein sequence ID" value="KPN44561.1"/>
    <property type="molecule type" value="Genomic_DNA"/>
</dbReference>
<dbReference type="Proteomes" id="UP000050511">
    <property type="component" value="Unassembled WGS sequence"/>
</dbReference>
<dbReference type="AlphaFoldDB" id="A0A837P5M8"/>
<evidence type="ECO:0000313" key="2">
    <source>
        <dbReference type="Proteomes" id="UP000050511"/>
    </source>
</evidence>
<accession>A0A837P5M8</accession>
<gene>
    <name evidence="1" type="ORF">WJL_0076</name>
</gene>
<organism evidence="1 2">
    <name type="scientific">Lactiplantibacillus plantarum WJL</name>
    <dbReference type="NCBI Taxonomy" id="1350466"/>
    <lineage>
        <taxon>Bacteria</taxon>
        <taxon>Bacillati</taxon>
        <taxon>Bacillota</taxon>
        <taxon>Bacilli</taxon>
        <taxon>Lactobacillales</taxon>
        <taxon>Lactobacillaceae</taxon>
        <taxon>Lactiplantibacillus</taxon>
    </lineage>
</organism>